<feature type="domain" description="Glutamine amidotransferase type-2" evidence="10">
    <location>
        <begin position="2"/>
        <end position="211"/>
    </location>
</feature>
<dbReference type="InterPro" id="IPR017932">
    <property type="entry name" value="GATase_2_dom"/>
</dbReference>
<dbReference type="Gene3D" id="3.40.50.620">
    <property type="entry name" value="HUPs"/>
    <property type="match status" value="2"/>
</dbReference>
<dbReference type="GO" id="GO:0005829">
    <property type="term" value="C:cytosol"/>
    <property type="evidence" value="ECO:0007669"/>
    <property type="project" value="TreeGrafter"/>
</dbReference>
<evidence type="ECO:0000256" key="2">
    <source>
        <dbReference type="ARBA" id="ARBA00005752"/>
    </source>
</evidence>
<dbReference type="NCBIfam" id="TIGR01536">
    <property type="entry name" value="asn_synth_AEB"/>
    <property type="match status" value="1"/>
</dbReference>
<dbReference type="InterPro" id="IPR006426">
    <property type="entry name" value="Asn_synth_AEB"/>
</dbReference>
<comment type="catalytic activity">
    <reaction evidence="7">
        <text>L-aspartate + L-glutamine + ATP + H2O = L-asparagine + L-glutamate + AMP + diphosphate + H(+)</text>
        <dbReference type="Rhea" id="RHEA:12228"/>
        <dbReference type="ChEBI" id="CHEBI:15377"/>
        <dbReference type="ChEBI" id="CHEBI:15378"/>
        <dbReference type="ChEBI" id="CHEBI:29985"/>
        <dbReference type="ChEBI" id="CHEBI:29991"/>
        <dbReference type="ChEBI" id="CHEBI:30616"/>
        <dbReference type="ChEBI" id="CHEBI:33019"/>
        <dbReference type="ChEBI" id="CHEBI:58048"/>
        <dbReference type="ChEBI" id="CHEBI:58359"/>
        <dbReference type="ChEBI" id="CHEBI:456215"/>
        <dbReference type="EC" id="6.3.5.4"/>
    </reaction>
</comment>
<dbReference type="GO" id="GO:0005524">
    <property type="term" value="F:ATP binding"/>
    <property type="evidence" value="ECO:0007669"/>
    <property type="project" value="UniProtKB-KW"/>
</dbReference>
<dbReference type="InterPro" id="IPR051786">
    <property type="entry name" value="ASN_synthetase/amidase"/>
</dbReference>
<comment type="similarity">
    <text evidence="2">Belongs to the asparagine synthetase family.</text>
</comment>
<accession>A0A1G7GRJ4</accession>
<dbReference type="CDD" id="cd01991">
    <property type="entry name" value="Asn_synthase_B_C"/>
    <property type="match status" value="1"/>
</dbReference>
<evidence type="ECO:0000256" key="8">
    <source>
        <dbReference type="PIRSR" id="PIRSR001589-1"/>
    </source>
</evidence>
<dbReference type="InterPro" id="IPR029055">
    <property type="entry name" value="Ntn_hydrolases_N"/>
</dbReference>
<dbReference type="SUPFAM" id="SSF56235">
    <property type="entry name" value="N-terminal nucleophile aminohydrolases (Ntn hydrolases)"/>
    <property type="match status" value="1"/>
</dbReference>
<reference evidence="11 12" key="1">
    <citation type="submission" date="2016-10" db="EMBL/GenBank/DDBJ databases">
        <authorList>
            <person name="de Groot N.N."/>
        </authorList>
    </citation>
    <scope>NUCLEOTIDE SEQUENCE [LARGE SCALE GENOMIC DNA]</scope>
    <source>
        <strain evidence="11 12">ATCC 700224</strain>
    </source>
</reference>
<dbReference type="Proteomes" id="UP000199412">
    <property type="component" value="Unassembled WGS sequence"/>
</dbReference>
<evidence type="ECO:0000256" key="9">
    <source>
        <dbReference type="PIRSR" id="PIRSR001589-2"/>
    </source>
</evidence>
<dbReference type="InterPro" id="IPR001962">
    <property type="entry name" value="Asn_synthase"/>
</dbReference>
<evidence type="ECO:0000256" key="4">
    <source>
        <dbReference type="ARBA" id="ARBA00022741"/>
    </source>
</evidence>
<keyword evidence="6 8" id="KW-0315">Glutamine amidotransferase</keyword>
<sequence length="635" mass="69646">MCGIAGSISSGADNDAGTAAQLCALLRHRGPDGEGHFADDHVALSMRRLAIIDLEGAAQPIHSRDDRYVLVANGEIYNHVELRAEMAAAGVDFVTNGDVETILHAYAMEGEAGVSRLRGMFAFALWDRAQRRLVLGRDRMGEKPLYLVERPGGLTFCSELRALVAAGVAPVDLDPVSVHEYFHYSYVPEPRTPLKGVRKLPAGHLLTIDVDGWVVEQRRYWDLLSCPPIDADPASEIGRVLDETGRLIIRSDVPVGVALSGGLDSSIVAALAVRHADRPLTAFTVGYSGRPATDERDDAIALARHLDLPVQEIEINENAIPESFESLIAERDDPIADISGEGYRAVMRAARDADVPVLLLGQGGDELFWGYEWARRAVELAERKQRGEDVNSLLDTPAPSGRLRRLLSSWRSAHRSRPPQAADDRLPFYDVAPVFRSAEGQVEQLYSKSWRQALAGVDPGALFRVPRPWDRPDLLVTDLLCSTYLLENGMTQADRLGMSSSVETRLPLVDYRLAETVIGLRKAQRDDHLSAKSWLKAAAADLLPSWVLSRPKKGFTPPTDQWHRRIFDSLGGRLENGRLVSHQVLAAPAASQLSKGPFPSQSVVPLSFKALVLELWVRDLEALAARHAASKRATA</sequence>
<dbReference type="EC" id="6.3.5.4" evidence="3"/>
<dbReference type="OrthoDB" id="9763290at2"/>
<keyword evidence="12" id="KW-1185">Reference proteome</keyword>
<dbReference type="InterPro" id="IPR014729">
    <property type="entry name" value="Rossmann-like_a/b/a_fold"/>
</dbReference>
<protein>
    <recommendedName>
        <fullName evidence="3">asparagine synthase (glutamine-hydrolyzing)</fullName>
        <ecNumber evidence="3">6.3.5.4</ecNumber>
    </recommendedName>
</protein>
<gene>
    <name evidence="11" type="ORF">SAMN05421720_11560</name>
</gene>
<dbReference type="STRING" id="69960.SAMN05421720_11560"/>
<evidence type="ECO:0000256" key="5">
    <source>
        <dbReference type="ARBA" id="ARBA00022840"/>
    </source>
</evidence>
<dbReference type="RefSeq" id="WP_092787767.1">
    <property type="nucleotide sequence ID" value="NZ_FNAP01000015.1"/>
</dbReference>
<keyword evidence="8" id="KW-0028">Amino-acid biosynthesis</keyword>
<dbReference type="GO" id="GO:0004066">
    <property type="term" value="F:asparagine synthase (glutamine-hydrolyzing) activity"/>
    <property type="evidence" value="ECO:0007669"/>
    <property type="project" value="UniProtKB-EC"/>
</dbReference>
<name>A0A1G7GRJ4_9PROT</name>
<dbReference type="CDD" id="cd00712">
    <property type="entry name" value="AsnB"/>
    <property type="match status" value="1"/>
</dbReference>
<evidence type="ECO:0000256" key="7">
    <source>
        <dbReference type="ARBA" id="ARBA00048741"/>
    </source>
</evidence>
<dbReference type="EMBL" id="FNAP01000015">
    <property type="protein sequence ID" value="SDE90589.1"/>
    <property type="molecule type" value="Genomic_DNA"/>
</dbReference>
<dbReference type="PANTHER" id="PTHR43284:SF1">
    <property type="entry name" value="ASPARAGINE SYNTHETASE"/>
    <property type="match status" value="1"/>
</dbReference>
<feature type="active site" description="For GATase activity" evidence="8">
    <location>
        <position position="2"/>
    </location>
</feature>
<dbReference type="PANTHER" id="PTHR43284">
    <property type="entry name" value="ASPARAGINE SYNTHETASE (GLUTAMINE-HYDROLYZING)"/>
    <property type="match status" value="1"/>
</dbReference>
<feature type="binding site" evidence="9">
    <location>
        <position position="285"/>
    </location>
    <ligand>
        <name>ATP</name>
        <dbReference type="ChEBI" id="CHEBI:30616"/>
    </ligand>
</feature>
<organism evidence="11 12">
    <name type="scientific">Rhodospira trueperi</name>
    <dbReference type="NCBI Taxonomy" id="69960"/>
    <lineage>
        <taxon>Bacteria</taxon>
        <taxon>Pseudomonadati</taxon>
        <taxon>Pseudomonadota</taxon>
        <taxon>Alphaproteobacteria</taxon>
        <taxon>Rhodospirillales</taxon>
        <taxon>Rhodospirillaceae</taxon>
        <taxon>Rhodospira</taxon>
    </lineage>
</organism>
<keyword evidence="8" id="KW-0061">Asparagine biosynthesis</keyword>
<dbReference type="PIRSF" id="PIRSF001589">
    <property type="entry name" value="Asn_synthetase_glu-h"/>
    <property type="match status" value="1"/>
</dbReference>
<dbReference type="AlphaFoldDB" id="A0A1G7GRJ4"/>
<evidence type="ECO:0000259" key="10">
    <source>
        <dbReference type="PROSITE" id="PS51278"/>
    </source>
</evidence>
<dbReference type="Gene3D" id="3.60.20.10">
    <property type="entry name" value="Glutamine Phosphoribosylpyrophosphate, subunit 1, domain 1"/>
    <property type="match status" value="1"/>
</dbReference>
<keyword evidence="5 9" id="KW-0067">ATP-binding</keyword>
<dbReference type="SUPFAM" id="SSF52402">
    <property type="entry name" value="Adenine nucleotide alpha hydrolases-like"/>
    <property type="match status" value="1"/>
</dbReference>
<evidence type="ECO:0000256" key="6">
    <source>
        <dbReference type="ARBA" id="ARBA00022962"/>
    </source>
</evidence>
<proteinExistence type="inferred from homology"/>
<dbReference type="Pfam" id="PF00733">
    <property type="entry name" value="Asn_synthase"/>
    <property type="match status" value="1"/>
</dbReference>
<comment type="pathway">
    <text evidence="1">Amino-acid biosynthesis; L-asparagine biosynthesis; L-asparagine from L-aspartate (L-Gln route): step 1/1.</text>
</comment>
<dbReference type="PROSITE" id="PS51278">
    <property type="entry name" value="GATASE_TYPE_2"/>
    <property type="match status" value="1"/>
</dbReference>
<evidence type="ECO:0000313" key="12">
    <source>
        <dbReference type="Proteomes" id="UP000199412"/>
    </source>
</evidence>
<keyword evidence="4 9" id="KW-0547">Nucleotide-binding</keyword>
<dbReference type="InterPro" id="IPR033738">
    <property type="entry name" value="AsnB_N"/>
</dbReference>
<dbReference type="Pfam" id="PF13537">
    <property type="entry name" value="GATase_7"/>
    <property type="match status" value="1"/>
</dbReference>
<evidence type="ECO:0000256" key="3">
    <source>
        <dbReference type="ARBA" id="ARBA00012737"/>
    </source>
</evidence>
<feature type="binding site" evidence="9">
    <location>
        <position position="98"/>
    </location>
    <ligand>
        <name>L-glutamine</name>
        <dbReference type="ChEBI" id="CHEBI:58359"/>
    </ligand>
</feature>
<dbReference type="GO" id="GO:0006529">
    <property type="term" value="P:asparagine biosynthetic process"/>
    <property type="evidence" value="ECO:0007669"/>
    <property type="project" value="UniProtKB-KW"/>
</dbReference>
<evidence type="ECO:0000256" key="1">
    <source>
        <dbReference type="ARBA" id="ARBA00005187"/>
    </source>
</evidence>
<evidence type="ECO:0000313" key="11">
    <source>
        <dbReference type="EMBL" id="SDE90589.1"/>
    </source>
</evidence>